<reference evidence="1 2" key="1">
    <citation type="submission" date="2024-12" db="EMBL/GenBank/DDBJ databases">
        <title>The unique morphological basis and parallel evolutionary history of personate flowers in Penstemon.</title>
        <authorList>
            <person name="Depatie T.H."/>
            <person name="Wessinger C.A."/>
        </authorList>
    </citation>
    <scope>NUCLEOTIDE SEQUENCE [LARGE SCALE GENOMIC DNA]</scope>
    <source>
        <strain evidence="1">WTNN_2</strain>
        <tissue evidence="1">Leaf</tissue>
    </source>
</reference>
<keyword evidence="2" id="KW-1185">Reference proteome</keyword>
<sequence length="40" mass="4730">MLLGFLALRMVLAKHRVNLQKKIGRSMKLRLLGKRLWLRA</sequence>
<dbReference type="AlphaFoldDB" id="A0ABD3SYB8"/>
<evidence type="ECO:0000313" key="2">
    <source>
        <dbReference type="Proteomes" id="UP001634393"/>
    </source>
</evidence>
<dbReference type="Proteomes" id="UP001634393">
    <property type="component" value="Unassembled WGS sequence"/>
</dbReference>
<comment type="caution">
    <text evidence="1">The sequence shown here is derived from an EMBL/GenBank/DDBJ whole genome shotgun (WGS) entry which is preliminary data.</text>
</comment>
<gene>
    <name evidence="1" type="ORF">ACJIZ3_018213</name>
</gene>
<dbReference type="EMBL" id="JBJXBP010000005">
    <property type="protein sequence ID" value="KAL3829411.1"/>
    <property type="molecule type" value="Genomic_DNA"/>
</dbReference>
<proteinExistence type="predicted"/>
<protein>
    <submittedName>
        <fullName evidence="1">Uncharacterized protein</fullName>
    </submittedName>
</protein>
<name>A0ABD3SYB8_9LAMI</name>
<organism evidence="1 2">
    <name type="scientific">Penstemon smallii</name>
    <dbReference type="NCBI Taxonomy" id="265156"/>
    <lineage>
        <taxon>Eukaryota</taxon>
        <taxon>Viridiplantae</taxon>
        <taxon>Streptophyta</taxon>
        <taxon>Embryophyta</taxon>
        <taxon>Tracheophyta</taxon>
        <taxon>Spermatophyta</taxon>
        <taxon>Magnoliopsida</taxon>
        <taxon>eudicotyledons</taxon>
        <taxon>Gunneridae</taxon>
        <taxon>Pentapetalae</taxon>
        <taxon>asterids</taxon>
        <taxon>lamiids</taxon>
        <taxon>Lamiales</taxon>
        <taxon>Plantaginaceae</taxon>
        <taxon>Cheloneae</taxon>
        <taxon>Penstemon</taxon>
    </lineage>
</organism>
<accession>A0ABD3SYB8</accession>
<evidence type="ECO:0000313" key="1">
    <source>
        <dbReference type="EMBL" id="KAL3829411.1"/>
    </source>
</evidence>